<protein>
    <submittedName>
        <fullName evidence="1">Uncharacterized protein</fullName>
    </submittedName>
</protein>
<dbReference type="EMBL" id="CM043041">
    <property type="protein sequence ID" value="KAI4572104.1"/>
    <property type="molecule type" value="Genomic_DNA"/>
</dbReference>
<gene>
    <name evidence="1" type="ORF">MJG53_020975</name>
</gene>
<evidence type="ECO:0000313" key="2">
    <source>
        <dbReference type="Proteomes" id="UP001057279"/>
    </source>
</evidence>
<proteinExistence type="predicted"/>
<accession>A0ACB9UKU1</accession>
<evidence type="ECO:0000313" key="1">
    <source>
        <dbReference type="EMBL" id="KAI4572104.1"/>
    </source>
</evidence>
<feature type="non-terminal residue" evidence="1">
    <location>
        <position position="587"/>
    </location>
</feature>
<sequence length="587" mass="65828">MSRRALRRLRGEQRGQEPLGPGALQFVLHDDDDVEEECPKRGPGGRRPRGAGKEGVRVNNRFELVRHGATWGGGSRWGRCARRVRDVTGRGDEGLGCSGGGGAKEVGGDLRPGAELRWFCAAGRGGAIAFRGGVSRVQAAAGWQNGLEDIDRILERIEDASGASRPGPPPLSAKKHVLYVEHSHALSILPRPRQRQRMYPKCTWLTTPKSTWPRYTKPGLSMRLLESRKGRSAFAFEHSEEYQQTQHKFLAAVESMEPNNIVVLLQSSPYHVDSLLQLSDACRFQDDQETARDLVGKAGHDVRCGLLPRSFTRNCLGSRSFYLALYKQMSFLEKRGCPRTALEYCKLILSLEPDEDPLCMLLLIDHLALRARSYEYLIRLFEEWEAHRNLSQLPNFAFSVPLAYFLLSQQADLSEQEVISAREEACVRIQQALTMFPGVLMPLLEYCSVRPDATVATHHFFGPDAEISQPPALSQLVSLYLGRSHFLWKEPATMSWLEENVHKVLQAVDAGDPAVEACESRRKVLYQRAPRNIHRHVVLSEIKEAVAALPPVRSRLTAGSSVLGFDPLPPLDTIYSYVRPERYFLLC</sequence>
<dbReference type="Proteomes" id="UP001057279">
    <property type="component" value="Linkage Group LG16"/>
</dbReference>
<comment type="caution">
    <text evidence="1">The sequence shown here is derived from an EMBL/GenBank/DDBJ whole genome shotgun (WGS) entry which is preliminary data.</text>
</comment>
<organism evidence="1 2">
    <name type="scientific">Ovis ammon polii x Ovis aries</name>
    <dbReference type="NCBI Taxonomy" id="2918886"/>
    <lineage>
        <taxon>Eukaryota</taxon>
        <taxon>Metazoa</taxon>
        <taxon>Chordata</taxon>
        <taxon>Craniata</taxon>
        <taxon>Vertebrata</taxon>
        <taxon>Euteleostomi</taxon>
        <taxon>Mammalia</taxon>
        <taxon>Eutheria</taxon>
        <taxon>Laurasiatheria</taxon>
        <taxon>Artiodactyla</taxon>
        <taxon>Ruminantia</taxon>
        <taxon>Pecora</taxon>
        <taxon>Bovidae</taxon>
        <taxon>Caprinae</taxon>
        <taxon>Ovis</taxon>
    </lineage>
</organism>
<reference evidence="1" key="1">
    <citation type="submission" date="2022-03" db="EMBL/GenBank/DDBJ databases">
        <title>Genomic analyses of argali, domestic sheep and their hybrids provide insights into chromosomal evolution, heterosis and genetic basis of agronomic traits.</title>
        <authorList>
            <person name="Li M."/>
        </authorList>
    </citation>
    <scope>NUCLEOTIDE SEQUENCE</scope>
    <source>
        <strain evidence="1">F1 hybrid</strain>
    </source>
</reference>
<name>A0ACB9UKU1_9CETA</name>
<keyword evidence="2" id="KW-1185">Reference proteome</keyword>